<feature type="transmembrane region" description="Helical" evidence="6">
    <location>
        <begin position="203"/>
        <end position="227"/>
    </location>
</feature>
<feature type="transmembrane region" description="Helical" evidence="6">
    <location>
        <begin position="274"/>
        <end position="299"/>
    </location>
</feature>
<reference evidence="7 8" key="1">
    <citation type="submission" date="2024-02" db="EMBL/GenBank/DDBJ databases">
        <authorList>
            <person name="Saticioglu I.B."/>
        </authorList>
    </citation>
    <scope>NUCLEOTIDE SEQUENCE [LARGE SCALE GENOMIC DNA]</scope>
    <source>
        <strain evidence="7 8">Mu-43</strain>
    </source>
</reference>
<accession>A0ABU8LL35</accession>
<keyword evidence="4 6" id="KW-1133">Transmembrane helix</keyword>
<evidence type="ECO:0000256" key="2">
    <source>
        <dbReference type="ARBA" id="ARBA00022475"/>
    </source>
</evidence>
<keyword evidence="5 6" id="KW-0472">Membrane</keyword>
<dbReference type="Proteomes" id="UP001366085">
    <property type="component" value="Unassembled WGS sequence"/>
</dbReference>
<dbReference type="EMBL" id="JBBDGN010000007">
    <property type="protein sequence ID" value="MEJ1091735.1"/>
    <property type="molecule type" value="Genomic_DNA"/>
</dbReference>
<keyword evidence="8" id="KW-1185">Reference proteome</keyword>
<evidence type="ECO:0000313" key="7">
    <source>
        <dbReference type="EMBL" id="MEJ1091735.1"/>
    </source>
</evidence>
<proteinExistence type="predicted"/>
<protein>
    <submittedName>
        <fullName evidence="7">YihY/virulence factor BrkB family protein</fullName>
    </submittedName>
</protein>
<feature type="transmembrane region" description="Helical" evidence="6">
    <location>
        <begin position="114"/>
        <end position="135"/>
    </location>
</feature>
<name>A0ABU8LL35_9MICO</name>
<dbReference type="PANTHER" id="PTHR30213">
    <property type="entry name" value="INNER MEMBRANE PROTEIN YHJD"/>
    <property type="match status" value="1"/>
</dbReference>
<evidence type="ECO:0000256" key="4">
    <source>
        <dbReference type="ARBA" id="ARBA00022989"/>
    </source>
</evidence>
<organism evidence="7 8">
    <name type="scientific">Microbacterium istanbulense</name>
    <dbReference type="NCBI Taxonomy" id="3122049"/>
    <lineage>
        <taxon>Bacteria</taxon>
        <taxon>Bacillati</taxon>
        <taxon>Actinomycetota</taxon>
        <taxon>Actinomycetes</taxon>
        <taxon>Micrococcales</taxon>
        <taxon>Microbacteriaceae</taxon>
        <taxon>Microbacterium</taxon>
    </lineage>
</organism>
<keyword evidence="3 6" id="KW-0812">Transmembrane</keyword>
<evidence type="ECO:0000256" key="3">
    <source>
        <dbReference type="ARBA" id="ARBA00022692"/>
    </source>
</evidence>
<sequence length="353" mass="37077">MEDASRRTADGAPGRLATKAKALLQVALRRRIVRALLLFHDRNGSILADAITYRALFSVFAGVLLGFSVAALWLSGNETAWNAIISAVDAALPGLIAQDGKDGIIDPNSIHAPAGLSIAGIISLGGLIWSALGAIRSLRIAMRTMAGTLDDEVASWRVILRNLSLALMIGVAFLGSAALTFAGRSLVRGFAGLIGLPEDSRGVYWAVRVVSLLVVFALNLVLIAAAFRVLSGVRAPARSLWGGAAIGAAALLVLQELSGLFVRGATANPLLASFASLLALLIWLNLSAQVVLVTSAIIVTDAQERTDGGAERSARTVAELRLRRARQDSYASARALRNAQQAVAEERHTPSGH</sequence>
<dbReference type="Pfam" id="PF03631">
    <property type="entry name" value="Virul_fac_BrkB"/>
    <property type="match status" value="1"/>
</dbReference>
<feature type="transmembrane region" description="Helical" evidence="6">
    <location>
        <begin position="165"/>
        <end position="183"/>
    </location>
</feature>
<evidence type="ECO:0000256" key="5">
    <source>
        <dbReference type="ARBA" id="ARBA00023136"/>
    </source>
</evidence>
<feature type="transmembrane region" description="Helical" evidence="6">
    <location>
        <begin position="239"/>
        <end position="262"/>
    </location>
</feature>
<dbReference type="PIRSF" id="PIRSF035875">
    <property type="entry name" value="RNase_BN"/>
    <property type="match status" value="1"/>
</dbReference>
<evidence type="ECO:0000256" key="1">
    <source>
        <dbReference type="ARBA" id="ARBA00004651"/>
    </source>
</evidence>
<evidence type="ECO:0000313" key="8">
    <source>
        <dbReference type="Proteomes" id="UP001366085"/>
    </source>
</evidence>
<dbReference type="PANTHER" id="PTHR30213:SF1">
    <property type="entry name" value="INNER MEMBRANE PROTEIN YHJD"/>
    <property type="match status" value="1"/>
</dbReference>
<comment type="caution">
    <text evidence="7">The sequence shown here is derived from an EMBL/GenBank/DDBJ whole genome shotgun (WGS) entry which is preliminary data.</text>
</comment>
<comment type="subcellular location">
    <subcellularLocation>
        <location evidence="1">Cell membrane</location>
        <topology evidence="1">Multi-pass membrane protein</topology>
    </subcellularLocation>
</comment>
<gene>
    <name evidence="7" type="ORF">WDU93_08500</name>
</gene>
<evidence type="ECO:0000256" key="6">
    <source>
        <dbReference type="SAM" id="Phobius"/>
    </source>
</evidence>
<dbReference type="RefSeq" id="WP_337319527.1">
    <property type="nucleotide sequence ID" value="NZ_JBBDGN010000007.1"/>
</dbReference>
<dbReference type="InterPro" id="IPR017039">
    <property type="entry name" value="Virul_fac_BrkB"/>
</dbReference>
<feature type="transmembrane region" description="Helical" evidence="6">
    <location>
        <begin position="55"/>
        <end position="74"/>
    </location>
</feature>
<keyword evidence="2" id="KW-1003">Cell membrane</keyword>